<proteinExistence type="predicted"/>
<dbReference type="EnsemblPlants" id="KEH19705">
    <property type="protein sequence ID" value="KEH19705"/>
    <property type="gene ID" value="MTR_8g467030"/>
</dbReference>
<protein>
    <submittedName>
        <fullName evidence="1">Glycoside hydrolase family 13 protein</fullName>
    </submittedName>
</protein>
<dbReference type="Proteomes" id="UP000002051">
    <property type="component" value="Chromosome 8"/>
</dbReference>
<dbReference type="EMBL" id="CM001224">
    <property type="protein sequence ID" value="KEH19705.1"/>
    <property type="molecule type" value="Genomic_DNA"/>
</dbReference>
<dbReference type="SUPFAM" id="SSF51445">
    <property type="entry name" value="(Trans)glycosidases"/>
    <property type="match status" value="1"/>
</dbReference>
<evidence type="ECO:0000313" key="3">
    <source>
        <dbReference type="Proteomes" id="UP000002051"/>
    </source>
</evidence>
<reference evidence="1 3" key="2">
    <citation type="journal article" date="2014" name="BMC Genomics">
        <title>An improved genome release (version Mt4.0) for the model legume Medicago truncatula.</title>
        <authorList>
            <person name="Tang H."/>
            <person name="Krishnakumar V."/>
            <person name="Bidwell S."/>
            <person name="Rosen B."/>
            <person name="Chan A."/>
            <person name="Zhou S."/>
            <person name="Gentzbittel L."/>
            <person name="Childs K.L."/>
            <person name="Yandell M."/>
            <person name="Gundlach H."/>
            <person name="Mayer K.F."/>
            <person name="Schwartz D.C."/>
            <person name="Town C.D."/>
        </authorList>
    </citation>
    <scope>GENOME REANNOTATION</scope>
    <source>
        <strain evidence="1">A17</strain>
        <strain evidence="2 3">cv. Jemalong A17</strain>
    </source>
</reference>
<keyword evidence="3" id="KW-1185">Reference proteome</keyword>
<reference evidence="1 3" key="1">
    <citation type="journal article" date="2011" name="Nature">
        <title>The Medicago genome provides insight into the evolution of rhizobial symbioses.</title>
        <authorList>
            <person name="Young N.D."/>
            <person name="Debelle F."/>
            <person name="Oldroyd G.E."/>
            <person name="Geurts R."/>
            <person name="Cannon S.B."/>
            <person name="Udvardi M.K."/>
            <person name="Benedito V.A."/>
            <person name="Mayer K.F."/>
            <person name="Gouzy J."/>
            <person name="Schoof H."/>
            <person name="Van de Peer Y."/>
            <person name="Proost S."/>
            <person name="Cook D.R."/>
            <person name="Meyers B.C."/>
            <person name="Spannagl M."/>
            <person name="Cheung F."/>
            <person name="De Mita S."/>
            <person name="Krishnakumar V."/>
            <person name="Gundlach H."/>
            <person name="Zhou S."/>
            <person name="Mudge J."/>
            <person name="Bharti A.K."/>
            <person name="Murray J.D."/>
            <person name="Naoumkina M.A."/>
            <person name="Rosen B."/>
            <person name="Silverstein K.A."/>
            <person name="Tang H."/>
            <person name="Rombauts S."/>
            <person name="Zhao P.X."/>
            <person name="Zhou P."/>
            <person name="Barbe V."/>
            <person name="Bardou P."/>
            <person name="Bechner M."/>
            <person name="Bellec A."/>
            <person name="Berger A."/>
            <person name="Berges H."/>
            <person name="Bidwell S."/>
            <person name="Bisseling T."/>
            <person name="Choisne N."/>
            <person name="Couloux A."/>
            <person name="Denny R."/>
            <person name="Deshpande S."/>
            <person name="Dai X."/>
            <person name="Doyle J.J."/>
            <person name="Dudez A.M."/>
            <person name="Farmer A.D."/>
            <person name="Fouteau S."/>
            <person name="Franken C."/>
            <person name="Gibelin C."/>
            <person name="Gish J."/>
            <person name="Goldstein S."/>
            <person name="Gonzalez A.J."/>
            <person name="Green P.J."/>
            <person name="Hallab A."/>
            <person name="Hartog M."/>
            <person name="Hua A."/>
            <person name="Humphray S.J."/>
            <person name="Jeong D.H."/>
            <person name="Jing Y."/>
            <person name="Jocker A."/>
            <person name="Kenton S.M."/>
            <person name="Kim D.J."/>
            <person name="Klee K."/>
            <person name="Lai H."/>
            <person name="Lang C."/>
            <person name="Lin S."/>
            <person name="Macmil S.L."/>
            <person name="Magdelenat G."/>
            <person name="Matthews L."/>
            <person name="McCorrison J."/>
            <person name="Monaghan E.L."/>
            <person name="Mun J.H."/>
            <person name="Najar F.Z."/>
            <person name="Nicholson C."/>
            <person name="Noirot C."/>
            <person name="O'Bleness M."/>
            <person name="Paule C.R."/>
            <person name="Poulain J."/>
            <person name="Prion F."/>
            <person name="Qin B."/>
            <person name="Qu C."/>
            <person name="Retzel E.F."/>
            <person name="Riddle C."/>
            <person name="Sallet E."/>
            <person name="Samain S."/>
            <person name="Samson N."/>
            <person name="Sanders I."/>
            <person name="Saurat O."/>
            <person name="Scarpelli C."/>
            <person name="Schiex T."/>
            <person name="Segurens B."/>
            <person name="Severin A.J."/>
            <person name="Sherrier D.J."/>
            <person name="Shi R."/>
            <person name="Sims S."/>
            <person name="Singer S.R."/>
            <person name="Sinharoy S."/>
            <person name="Sterck L."/>
            <person name="Viollet A."/>
            <person name="Wang B.B."/>
            <person name="Wang K."/>
            <person name="Wang M."/>
            <person name="Wang X."/>
            <person name="Warfsmann J."/>
            <person name="Weissenbach J."/>
            <person name="White D.D."/>
            <person name="White J.D."/>
            <person name="Wiley G.B."/>
            <person name="Wincker P."/>
            <person name="Xing Y."/>
            <person name="Yang L."/>
            <person name="Yao Z."/>
            <person name="Ying F."/>
            <person name="Zhai J."/>
            <person name="Zhou L."/>
            <person name="Zuber A."/>
            <person name="Denarie J."/>
            <person name="Dixon R.A."/>
            <person name="May G.D."/>
            <person name="Schwartz D.C."/>
            <person name="Rogers J."/>
            <person name="Quetier F."/>
            <person name="Town C.D."/>
            <person name="Roe B.A."/>
        </authorList>
    </citation>
    <scope>NUCLEOTIDE SEQUENCE [LARGE SCALE GENOMIC DNA]</scope>
    <source>
        <strain evidence="1">A17</strain>
        <strain evidence="2 3">cv. Jemalong A17</strain>
    </source>
</reference>
<dbReference type="GO" id="GO:0016787">
    <property type="term" value="F:hydrolase activity"/>
    <property type="evidence" value="ECO:0007669"/>
    <property type="project" value="UniProtKB-KW"/>
</dbReference>
<keyword evidence="1" id="KW-0378">Hydrolase</keyword>
<gene>
    <name evidence="1" type="ordered locus">MTR_8g467030</name>
</gene>
<dbReference type="AlphaFoldDB" id="A0A072U1N3"/>
<organism evidence="1 3">
    <name type="scientific">Medicago truncatula</name>
    <name type="common">Barrel medic</name>
    <name type="synonym">Medicago tribuloides</name>
    <dbReference type="NCBI Taxonomy" id="3880"/>
    <lineage>
        <taxon>Eukaryota</taxon>
        <taxon>Viridiplantae</taxon>
        <taxon>Streptophyta</taxon>
        <taxon>Embryophyta</taxon>
        <taxon>Tracheophyta</taxon>
        <taxon>Spermatophyta</taxon>
        <taxon>Magnoliopsida</taxon>
        <taxon>eudicotyledons</taxon>
        <taxon>Gunneridae</taxon>
        <taxon>Pentapetalae</taxon>
        <taxon>rosids</taxon>
        <taxon>fabids</taxon>
        <taxon>Fabales</taxon>
        <taxon>Fabaceae</taxon>
        <taxon>Papilionoideae</taxon>
        <taxon>50 kb inversion clade</taxon>
        <taxon>NPAAA clade</taxon>
        <taxon>Hologalegina</taxon>
        <taxon>IRL clade</taxon>
        <taxon>Trifolieae</taxon>
        <taxon>Medicago</taxon>
    </lineage>
</organism>
<sequence length="86" mass="10199">MTPQQVVLNPCSPWWDSRSRSYDKFYYKRVNPHFRGIVGFQVVQDQCHALRIVILLDIMVNGFGNIFCIERRGNFRKSEATKMRMT</sequence>
<reference evidence="2" key="3">
    <citation type="submission" date="2015-04" db="UniProtKB">
        <authorList>
            <consortium name="EnsemblPlants"/>
        </authorList>
    </citation>
    <scope>IDENTIFICATION</scope>
    <source>
        <strain evidence="2">cv. Jemalong A17</strain>
    </source>
</reference>
<dbReference type="HOGENOM" id="CLU_2501394_0_0_1"/>
<evidence type="ECO:0000313" key="2">
    <source>
        <dbReference type="EnsemblPlants" id="KEH19705"/>
    </source>
</evidence>
<dbReference type="InterPro" id="IPR017853">
    <property type="entry name" value="GH"/>
</dbReference>
<name>A0A072U1N3_MEDTR</name>
<accession>A0A072U1N3</accession>
<evidence type="ECO:0000313" key="1">
    <source>
        <dbReference type="EMBL" id="KEH19705.1"/>
    </source>
</evidence>